<dbReference type="InterPro" id="IPR058248">
    <property type="entry name" value="Lxx211020-like"/>
</dbReference>
<keyword evidence="1" id="KW-0732">Signal</keyword>
<dbReference type="SUPFAM" id="SSF110087">
    <property type="entry name" value="DR1885-like metal-binding protein"/>
    <property type="match status" value="1"/>
</dbReference>
<dbReference type="Gene3D" id="2.60.40.1890">
    <property type="entry name" value="PCu(A)C copper chaperone"/>
    <property type="match status" value="1"/>
</dbReference>
<gene>
    <name evidence="3" type="ORF">RIdsm_05704</name>
    <name evidence="2" type="ORF">XM52_27700</name>
</gene>
<geneLocation type="plasmid" evidence="5">
    <name>pridsm_01</name>
</geneLocation>
<proteinExistence type="predicted"/>
<keyword evidence="4" id="KW-1185">Reference proteome</keyword>
<feature type="signal peptide" evidence="1">
    <location>
        <begin position="1"/>
        <end position="19"/>
    </location>
</feature>
<evidence type="ECO:0000313" key="5">
    <source>
        <dbReference type="Proteomes" id="UP000325785"/>
    </source>
</evidence>
<geneLocation type="plasmid" evidence="3">
    <name>pRIdsm_01</name>
</geneLocation>
<dbReference type="Proteomes" id="UP000051401">
    <property type="component" value="Unassembled WGS sequence"/>
</dbReference>
<dbReference type="PANTHER" id="PTHR36302:SF1">
    <property type="entry name" value="COPPER CHAPERONE PCU(A)C"/>
    <property type="match status" value="1"/>
</dbReference>
<dbReference type="EMBL" id="LAXI01000037">
    <property type="protein sequence ID" value="KRS13419.1"/>
    <property type="molecule type" value="Genomic_DNA"/>
</dbReference>
<evidence type="ECO:0000256" key="1">
    <source>
        <dbReference type="SAM" id="SignalP"/>
    </source>
</evidence>
<dbReference type="PANTHER" id="PTHR36302">
    <property type="entry name" value="BLR7088 PROTEIN"/>
    <property type="match status" value="1"/>
</dbReference>
<dbReference type="KEGG" id="rid:RIdsm_05704"/>
<evidence type="ECO:0000313" key="4">
    <source>
        <dbReference type="Proteomes" id="UP000051401"/>
    </source>
</evidence>
<dbReference type="InterPro" id="IPR007410">
    <property type="entry name" value="LpqE-like"/>
</dbReference>
<organism evidence="2 4">
    <name type="scientific">Roseovarius indicus</name>
    <dbReference type="NCBI Taxonomy" id="540747"/>
    <lineage>
        <taxon>Bacteria</taxon>
        <taxon>Pseudomonadati</taxon>
        <taxon>Pseudomonadota</taxon>
        <taxon>Alphaproteobacteria</taxon>
        <taxon>Rhodobacterales</taxon>
        <taxon>Roseobacteraceae</taxon>
        <taxon>Roseovarius</taxon>
    </lineage>
</organism>
<dbReference type="InterPro" id="IPR036182">
    <property type="entry name" value="PCuAC_sf"/>
</dbReference>
<evidence type="ECO:0000313" key="2">
    <source>
        <dbReference type="EMBL" id="KRS13419.1"/>
    </source>
</evidence>
<evidence type="ECO:0008006" key="6">
    <source>
        <dbReference type="Google" id="ProtNLM"/>
    </source>
</evidence>
<dbReference type="STRING" id="540747.SAMN04488031_11730"/>
<accession>A0A0T5NWU8</accession>
<reference evidence="2 4" key="1">
    <citation type="submission" date="2015-04" db="EMBL/GenBank/DDBJ databases">
        <title>The draft genome sequence of Roseovarius indicus B108T.</title>
        <authorList>
            <person name="Li G."/>
            <person name="Lai Q."/>
            <person name="Shao Z."/>
            <person name="Yan P."/>
        </authorList>
    </citation>
    <scope>NUCLEOTIDE SEQUENCE [LARGE SCALE GENOMIC DNA]</scope>
    <source>
        <strain evidence="2 4">B108</strain>
    </source>
</reference>
<evidence type="ECO:0000313" key="3">
    <source>
        <dbReference type="EMBL" id="QEW29858.1"/>
    </source>
</evidence>
<dbReference type="RefSeq" id="WP_057821702.1">
    <property type="nucleotide sequence ID" value="NZ_CP031599.1"/>
</dbReference>
<dbReference type="PATRIC" id="fig|540747.5.peg.4320"/>
<feature type="chain" id="PRO_5010437228" description="Copper chaperone PCu(A)C" evidence="1">
    <location>
        <begin position="20"/>
        <end position="147"/>
    </location>
</feature>
<dbReference type="AlphaFoldDB" id="A0A0T5NWU8"/>
<dbReference type="OrthoDB" id="9796962at2"/>
<dbReference type="Pfam" id="PF04314">
    <property type="entry name" value="PCuAC"/>
    <property type="match status" value="1"/>
</dbReference>
<reference evidence="3 5" key="2">
    <citation type="submission" date="2018-08" db="EMBL/GenBank/DDBJ databases">
        <title>Genetic Globetrotter - A new plasmid hitch-hiking vast phylogenetic and geographic distances.</title>
        <authorList>
            <person name="Vollmers J."/>
            <person name="Petersen J."/>
        </authorList>
    </citation>
    <scope>NUCLEOTIDE SEQUENCE [LARGE SCALE GENOMIC DNA]</scope>
    <source>
        <strain evidence="3 5">DSM 26383</strain>
        <plasmid evidence="5">pridsm_01</plasmid>
        <plasmid evidence="3">pRIdsm_01</plasmid>
    </source>
</reference>
<dbReference type="EMBL" id="CP031599">
    <property type="protein sequence ID" value="QEW29858.1"/>
    <property type="molecule type" value="Genomic_DNA"/>
</dbReference>
<dbReference type="Proteomes" id="UP000325785">
    <property type="component" value="Plasmid pRIdsm_01"/>
</dbReference>
<keyword evidence="3" id="KW-0614">Plasmid</keyword>
<sequence>MKITILATALTLWPFFASADVTISDGWARASILASRPAAAYLTLTSNQSDQLVAITTPIAGNVTIHAVETDNDGVSRMVEVDGLDLPSGEPVTLAPGSMHLMLMGLSEKLEEGTYLPLTMTFASGARMEVSLPVLGPGAMGPQEEQP</sequence>
<protein>
    <recommendedName>
        <fullName evidence="6">Copper chaperone PCu(A)C</fullName>
    </recommendedName>
</protein>
<name>A0A0T5NWU8_9RHOB</name>